<dbReference type="Pfam" id="PF14845">
    <property type="entry name" value="Glycohydro_20b2"/>
    <property type="match status" value="1"/>
</dbReference>
<dbReference type="Gene3D" id="3.30.379.10">
    <property type="entry name" value="Chitobiase/beta-hexosaminidase domain 2-like"/>
    <property type="match status" value="1"/>
</dbReference>
<feature type="signal peptide" evidence="2">
    <location>
        <begin position="1"/>
        <end position="23"/>
    </location>
</feature>
<accession>A0AA85JB05</accession>
<keyword evidence="4" id="KW-1185">Reference proteome</keyword>
<dbReference type="GO" id="GO:0016787">
    <property type="term" value="F:hydrolase activity"/>
    <property type="evidence" value="ECO:0007669"/>
    <property type="project" value="UniProtKB-KW"/>
</dbReference>
<reference evidence="4" key="1">
    <citation type="submission" date="2022-06" db="EMBL/GenBank/DDBJ databases">
        <authorList>
            <person name="Berger JAMES D."/>
            <person name="Berger JAMES D."/>
        </authorList>
    </citation>
    <scope>NUCLEOTIDE SEQUENCE [LARGE SCALE GENOMIC DNA]</scope>
</reference>
<evidence type="ECO:0000313" key="5">
    <source>
        <dbReference type="WBParaSite" id="TREG1_142400.1"/>
    </source>
</evidence>
<feature type="domain" description="Beta-hexosaminidase eukaryotic type N-terminal" evidence="3">
    <location>
        <begin position="55"/>
        <end position="134"/>
    </location>
</feature>
<evidence type="ECO:0000259" key="3">
    <source>
        <dbReference type="Pfam" id="PF14845"/>
    </source>
</evidence>
<dbReference type="InterPro" id="IPR029019">
    <property type="entry name" value="HEX_eukaryotic_N"/>
</dbReference>
<keyword evidence="1" id="KW-0378">Hydrolase</keyword>
<feature type="chain" id="PRO_5041678978" description="Beta-hexosaminidase eukaryotic type N-terminal domain-containing protein" evidence="2">
    <location>
        <begin position="24"/>
        <end position="140"/>
    </location>
</feature>
<sequence length="140" mass="16060">MKLTPMILIHKFLLLWFIAISECLIPKVKQYATEYHACGVSRSLSVKHNYNSCYILEDALKRFALRLEEIPQRINALSAESCKVTTVQIDITEDCNEENGKLWPSDSMKESYILNVSNGTIHIQSEEIWGALHAWKQSCN</sequence>
<dbReference type="WBParaSite" id="TREG1_142400.1">
    <property type="protein sequence ID" value="TREG1_142400.1"/>
    <property type="gene ID" value="TREG1_142400"/>
</dbReference>
<dbReference type="AlphaFoldDB" id="A0AA85JB05"/>
<evidence type="ECO:0000256" key="2">
    <source>
        <dbReference type="SAM" id="SignalP"/>
    </source>
</evidence>
<dbReference type="Proteomes" id="UP000050795">
    <property type="component" value="Unassembled WGS sequence"/>
</dbReference>
<reference evidence="5" key="2">
    <citation type="submission" date="2023-11" db="UniProtKB">
        <authorList>
            <consortium name="WormBaseParasite"/>
        </authorList>
    </citation>
    <scope>IDENTIFICATION</scope>
</reference>
<proteinExistence type="predicted"/>
<protein>
    <recommendedName>
        <fullName evidence="3">Beta-hexosaminidase eukaryotic type N-terminal domain-containing protein</fullName>
    </recommendedName>
</protein>
<dbReference type="SUPFAM" id="SSF55545">
    <property type="entry name" value="beta-N-acetylhexosaminidase-like domain"/>
    <property type="match status" value="1"/>
</dbReference>
<dbReference type="InterPro" id="IPR029018">
    <property type="entry name" value="Hex-like_dom2"/>
</dbReference>
<evidence type="ECO:0000256" key="1">
    <source>
        <dbReference type="ARBA" id="ARBA00022801"/>
    </source>
</evidence>
<name>A0AA85JB05_TRIRE</name>
<organism evidence="4 5">
    <name type="scientific">Trichobilharzia regenti</name>
    <name type="common">Nasal bird schistosome</name>
    <dbReference type="NCBI Taxonomy" id="157069"/>
    <lineage>
        <taxon>Eukaryota</taxon>
        <taxon>Metazoa</taxon>
        <taxon>Spiralia</taxon>
        <taxon>Lophotrochozoa</taxon>
        <taxon>Platyhelminthes</taxon>
        <taxon>Trematoda</taxon>
        <taxon>Digenea</taxon>
        <taxon>Strigeidida</taxon>
        <taxon>Schistosomatoidea</taxon>
        <taxon>Schistosomatidae</taxon>
        <taxon>Trichobilharzia</taxon>
    </lineage>
</organism>
<evidence type="ECO:0000313" key="4">
    <source>
        <dbReference type="Proteomes" id="UP000050795"/>
    </source>
</evidence>
<keyword evidence="2" id="KW-0732">Signal</keyword>